<evidence type="ECO:0000256" key="2">
    <source>
        <dbReference type="SAM" id="MobiDB-lite"/>
    </source>
</evidence>
<reference evidence="4" key="1">
    <citation type="submission" date="2025-08" db="UniProtKB">
        <authorList>
            <consortium name="Ensembl"/>
        </authorList>
    </citation>
    <scope>IDENTIFICATION</scope>
</reference>
<dbReference type="GO" id="GO:0005886">
    <property type="term" value="C:plasma membrane"/>
    <property type="evidence" value="ECO:0007669"/>
    <property type="project" value="UniProtKB-SubCell"/>
</dbReference>
<comment type="function">
    <text evidence="1">Activates transcription. Required for nuclear translocation of FLOT1. Promotes cell proliferation.</text>
</comment>
<evidence type="ECO:0000256" key="1">
    <source>
        <dbReference type="RuleBase" id="RU369088"/>
    </source>
</evidence>
<gene>
    <name evidence="4" type="primary">MED25</name>
</gene>
<feature type="compositionally biased region" description="Low complexity" evidence="2">
    <location>
        <begin position="132"/>
        <end position="141"/>
    </location>
</feature>
<comment type="subunit">
    <text evidence="1">May interact with CREBBP. Interacts with FLOT1.</text>
</comment>
<dbReference type="GO" id="GO:0048471">
    <property type="term" value="C:perinuclear region of cytoplasm"/>
    <property type="evidence" value="ECO:0007669"/>
    <property type="project" value="UniProtKB-SubCell"/>
</dbReference>
<dbReference type="PANTHER" id="PTHR12433">
    <property type="entry name" value="MEDIATOR OF RNA POLYMERASE II TRANSCRIPTION SUBUNIT 25"/>
    <property type="match status" value="1"/>
</dbReference>
<feature type="compositionally biased region" description="Pro residues" evidence="2">
    <location>
        <begin position="119"/>
        <end position="131"/>
    </location>
</feature>
<dbReference type="AlphaFoldDB" id="A0A8C9AQX1"/>
<organism evidence="4 5">
    <name type="scientific">Prolemur simus</name>
    <name type="common">Greater bamboo lemur</name>
    <name type="synonym">Hapalemur simus</name>
    <dbReference type="NCBI Taxonomy" id="1328070"/>
    <lineage>
        <taxon>Eukaryota</taxon>
        <taxon>Metazoa</taxon>
        <taxon>Chordata</taxon>
        <taxon>Craniata</taxon>
        <taxon>Vertebrata</taxon>
        <taxon>Euteleostomi</taxon>
        <taxon>Mammalia</taxon>
        <taxon>Eutheria</taxon>
        <taxon>Euarchontoglires</taxon>
        <taxon>Primates</taxon>
        <taxon>Strepsirrhini</taxon>
        <taxon>Lemuriformes</taxon>
        <taxon>Lemuridae</taxon>
        <taxon>Prolemur</taxon>
    </lineage>
</organism>
<keyword evidence="1" id="KW-0804">Transcription</keyword>
<keyword evidence="1" id="KW-0539">Nucleus</keyword>
<feature type="region of interest" description="Disordered" evidence="2">
    <location>
        <begin position="216"/>
        <end position="254"/>
    </location>
</feature>
<dbReference type="GO" id="GO:0045944">
    <property type="term" value="P:positive regulation of transcription by RNA polymerase II"/>
    <property type="evidence" value="ECO:0007669"/>
    <property type="project" value="TreeGrafter"/>
</dbReference>
<comment type="similarity">
    <text evidence="1">Belongs to the Mediator complex subunit 25 family. PTOV1 subfamily.</text>
</comment>
<proteinExistence type="inferred from homology"/>
<dbReference type="Proteomes" id="UP000694414">
    <property type="component" value="Unplaced"/>
</dbReference>
<evidence type="ECO:0000313" key="4">
    <source>
        <dbReference type="Ensembl" id="ENSPSMP00000033948.1"/>
    </source>
</evidence>
<dbReference type="Ensembl" id="ENSPSMT00000039103.1">
    <property type="protein sequence ID" value="ENSPSMP00000033948.1"/>
    <property type="gene ID" value="ENSPSMG00000023308.1"/>
</dbReference>
<sequence length="254" mass="26870">MLLYSSKKKIFMGLIPYDQSGFVNGIRQVITNHKQVQQQKLEQQRGMGGQQAPPGLGPILEDQARPSQNLVRTRASPALLPYPCLSSHQLQLRPPQPQPQGTVGASGATGQPQPQGTTQPPPGAPQGPPGAAPGQTLGPTPSCEASSSTHHRPRLGYPRPRPPSTTSSPLGLLRCCPHRTRAWGSPSWGPLSCIHRLPSLGPHSFPLGLHCQVRGPRGGQRSGLSVPAAPGLEHQDQGLLGNEVLGSKNLGPQN</sequence>
<keyword evidence="5" id="KW-1185">Reference proteome</keyword>
<feature type="region of interest" description="Disordered" evidence="2">
    <location>
        <begin position="89"/>
        <end position="171"/>
    </location>
</feature>
<comment type="subcellular location">
    <subcellularLocation>
        <location evidence="1">Cytoplasm</location>
    </subcellularLocation>
    <subcellularLocation>
        <location evidence="1">Nucleus</location>
    </subcellularLocation>
    <subcellularLocation>
        <location evidence="1">Cell membrane</location>
    </subcellularLocation>
    <subcellularLocation>
        <location evidence="1">Cytoplasm</location>
        <location evidence="1">Perinuclear region</location>
    </subcellularLocation>
    <text evidence="1">Translocates from the cytoplasm to the nucleus at the onset of S-phase. Also localizes to lipid rafts.</text>
</comment>
<dbReference type="Pfam" id="PF11232">
    <property type="entry name" value="Med25"/>
    <property type="match status" value="1"/>
</dbReference>
<dbReference type="GeneTree" id="ENSGT00940000160439"/>
<dbReference type="PANTHER" id="PTHR12433:SF3">
    <property type="entry name" value="PROSTATE TUMOR-OVEREXPRESSED GENE 1 PROTEIN"/>
    <property type="match status" value="1"/>
</dbReference>
<accession>A0A8C9AQX1</accession>
<name>A0A8C9AQX1_PROSS</name>
<feature type="region of interest" description="Disordered" evidence="2">
    <location>
        <begin position="37"/>
        <end position="62"/>
    </location>
</feature>
<dbReference type="GO" id="GO:0005667">
    <property type="term" value="C:transcription regulator complex"/>
    <property type="evidence" value="ECO:0007669"/>
    <property type="project" value="TreeGrafter"/>
</dbReference>
<dbReference type="InterPro" id="IPR021394">
    <property type="entry name" value="Med25_PTOV"/>
</dbReference>
<protein>
    <recommendedName>
        <fullName evidence="1">Prostate tumor-overexpressed gene 1 protein</fullName>
    </recommendedName>
</protein>
<evidence type="ECO:0000313" key="5">
    <source>
        <dbReference type="Proteomes" id="UP000694414"/>
    </source>
</evidence>
<feature type="domain" description="Mediator complex subunit Med25 PTOV" evidence="3">
    <location>
        <begin position="1"/>
        <end position="35"/>
    </location>
</feature>
<evidence type="ECO:0000259" key="3">
    <source>
        <dbReference type="Pfam" id="PF11232"/>
    </source>
</evidence>
<dbReference type="InterPro" id="IPR038196">
    <property type="entry name" value="Med25_PTOV_sf"/>
</dbReference>
<keyword evidence="1" id="KW-0963">Cytoplasm</keyword>
<dbReference type="Gene3D" id="2.40.290.30">
    <property type="entry name" value="Mediator complex subunit 25, ACID domain"/>
    <property type="match status" value="1"/>
</dbReference>
<feature type="compositionally biased region" description="Low complexity" evidence="2">
    <location>
        <begin position="105"/>
        <end position="118"/>
    </location>
</feature>
<reference evidence="4" key="2">
    <citation type="submission" date="2025-09" db="UniProtKB">
        <authorList>
            <consortium name="Ensembl"/>
        </authorList>
    </citation>
    <scope>IDENTIFICATION</scope>
</reference>
<dbReference type="GO" id="GO:0005634">
    <property type="term" value="C:nucleus"/>
    <property type="evidence" value="ECO:0007669"/>
    <property type="project" value="UniProtKB-SubCell"/>
</dbReference>